<dbReference type="EMBL" id="CP000750">
    <property type="protein sequence ID" value="ABS05464.1"/>
    <property type="molecule type" value="Genomic_DNA"/>
</dbReference>
<evidence type="ECO:0000313" key="3">
    <source>
        <dbReference type="EMBL" id="ABS05464.1"/>
    </source>
</evidence>
<keyword evidence="2" id="KW-0472">Membrane</keyword>
<dbReference type="STRING" id="266940.Krad_4001"/>
<accession>A6WF75</accession>
<feature type="compositionally biased region" description="Low complexity" evidence="1">
    <location>
        <begin position="38"/>
        <end position="51"/>
    </location>
</feature>
<feature type="transmembrane region" description="Helical" evidence="2">
    <location>
        <begin position="488"/>
        <end position="506"/>
    </location>
</feature>
<feature type="region of interest" description="Disordered" evidence="1">
    <location>
        <begin position="1"/>
        <end position="86"/>
    </location>
</feature>
<reference evidence="4" key="1">
    <citation type="journal article" date="2008" name="PLoS ONE">
        <title>Survival in nuclear waste, extreme resistance, and potential applications gleaned from the genome sequence of Kineococcus radiotolerans SRS30216.</title>
        <authorList>
            <person name="Bagwell C.E."/>
            <person name="Bhat S."/>
            <person name="Hawkins G.M."/>
            <person name="Smith B.W."/>
            <person name="Biswas T."/>
            <person name="Hoover T.R."/>
            <person name="Saunders E."/>
            <person name="Han C.S."/>
            <person name="Tsodikov O.V."/>
            <person name="Shimkets L.J."/>
        </authorList>
    </citation>
    <scope>NUCLEOTIDE SEQUENCE [LARGE SCALE GENOMIC DNA]</scope>
    <source>
        <strain evidence="4">ATCC BAA-149 / DSM 14245 / SRS30216</strain>
    </source>
</reference>
<keyword evidence="2" id="KW-1133">Transmembrane helix</keyword>
<feature type="compositionally biased region" description="Basic residues" evidence="1">
    <location>
        <begin position="1"/>
        <end position="10"/>
    </location>
</feature>
<dbReference type="AlphaFoldDB" id="A6WF75"/>
<dbReference type="HOGENOM" id="CLU_518545_0_0_11"/>
<name>A6WF75_KINRD</name>
<evidence type="ECO:0000256" key="1">
    <source>
        <dbReference type="SAM" id="MobiDB-lite"/>
    </source>
</evidence>
<sequence>MAPVRPRRGRAGATVEEPRDPGPDQAGRSTPVTEVPTRAGARGPALPPARRVPVRARRDRSAPPRDRFEGPHARPAPFHPGRLDARSGYLTADPEAFRYHCGADVTVWPLRGRRPVVRALLLHGPAALAWERVGRRGRFRADAGTPRDAGTGWPAPVLLLLDARDVPVRYVPLHAWHPWGPLPRPGHPRGPRPAPEASRAAATDLLERTGWSALLLAARLPLSDAHSAREEALRRVVTASGGRAFPPLTAPHLPRAVRGVQLLSLLAAGAVGALQWGLLPTSRDGAGPREPSLDGWTLALWGAVVALALLARLLVSARQRRAARRFPAGTALGAPGGVELLLRARPDGRTEWGVRELGREAWFPVDGPGVPVALTLAHGPAQEPRHRIVPEVRVTVAGGAVVSRVPVHALQDRPPSTDVVDDATRARLQAFAARVGCRFEVLDRAEPVPTSDGAKGYRSYPFGLFAALQLGVTVSWSARIALSGAGSWWVVAAGLLALAATVRLLWFRPPRDRVRNAPVLRGGGV</sequence>
<evidence type="ECO:0000313" key="4">
    <source>
        <dbReference type="Proteomes" id="UP000001116"/>
    </source>
</evidence>
<gene>
    <name evidence="3" type="ordered locus">Krad_4001</name>
</gene>
<evidence type="ECO:0000256" key="2">
    <source>
        <dbReference type="SAM" id="Phobius"/>
    </source>
</evidence>
<keyword evidence="4" id="KW-1185">Reference proteome</keyword>
<feature type="compositionally biased region" description="Basic and acidic residues" evidence="1">
    <location>
        <begin position="59"/>
        <end position="72"/>
    </location>
</feature>
<feature type="transmembrane region" description="Helical" evidence="2">
    <location>
        <begin position="298"/>
        <end position="315"/>
    </location>
</feature>
<dbReference type="KEGG" id="kra:Krad_4001"/>
<feature type="transmembrane region" description="Helical" evidence="2">
    <location>
        <begin position="260"/>
        <end position="278"/>
    </location>
</feature>
<feature type="transmembrane region" description="Helical" evidence="2">
    <location>
        <begin position="462"/>
        <end position="482"/>
    </location>
</feature>
<keyword evidence="2" id="KW-0812">Transmembrane</keyword>
<dbReference type="Proteomes" id="UP000001116">
    <property type="component" value="Chromosome"/>
</dbReference>
<proteinExistence type="predicted"/>
<organism evidence="3 4">
    <name type="scientific">Kineococcus radiotolerans (strain ATCC BAA-149 / DSM 14245 / SRS30216)</name>
    <dbReference type="NCBI Taxonomy" id="266940"/>
    <lineage>
        <taxon>Bacteria</taxon>
        <taxon>Bacillati</taxon>
        <taxon>Actinomycetota</taxon>
        <taxon>Actinomycetes</taxon>
        <taxon>Kineosporiales</taxon>
        <taxon>Kineosporiaceae</taxon>
        <taxon>Kineococcus</taxon>
    </lineage>
</organism>
<protein>
    <submittedName>
        <fullName evidence="3">Uncharacterized protein</fullName>
    </submittedName>
</protein>